<evidence type="ECO:0000313" key="2">
    <source>
        <dbReference type="Proteomes" id="UP001056323"/>
    </source>
</evidence>
<accession>A0AAE9I8J4</accession>
<protein>
    <submittedName>
        <fullName evidence="1">DNA polymerase III subunit chi</fullName>
    </submittedName>
</protein>
<dbReference type="RefSeq" id="WP_250249776.1">
    <property type="nucleotide sequence ID" value="NZ_CP097751.1"/>
</dbReference>
<dbReference type="Proteomes" id="UP001056323">
    <property type="component" value="Chromosome"/>
</dbReference>
<dbReference type="Pfam" id="PF04364">
    <property type="entry name" value="DNA_pol3_chi"/>
    <property type="match status" value="1"/>
</dbReference>
<dbReference type="InterPro" id="IPR036768">
    <property type="entry name" value="PolIII_chi_sf"/>
</dbReference>
<proteinExistence type="predicted"/>
<dbReference type="Gene3D" id="3.40.50.10110">
    <property type="entry name" value="DNA polymerase III subunit chi"/>
    <property type="match status" value="1"/>
</dbReference>
<dbReference type="SUPFAM" id="SSF102400">
    <property type="entry name" value="DNA polymerase III chi subunit"/>
    <property type="match status" value="1"/>
</dbReference>
<gene>
    <name evidence="1" type="ORF">M9394_01755</name>
</gene>
<dbReference type="GO" id="GO:0003677">
    <property type="term" value="F:DNA binding"/>
    <property type="evidence" value="ECO:0007669"/>
    <property type="project" value="InterPro"/>
</dbReference>
<dbReference type="EMBL" id="CP097751">
    <property type="protein sequence ID" value="URJ27286.1"/>
    <property type="molecule type" value="Genomic_DNA"/>
</dbReference>
<dbReference type="AlphaFoldDB" id="A0AAE9I8J4"/>
<dbReference type="GO" id="GO:0032298">
    <property type="term" value="P:positive regulation of DNA-templated DNA replication initiation"/>
    <property type="evidence" value="ECO:0007669"/>
    <property type="project" value="TreeGrafter"/>
</dbReference>
<dbReference type="GO" id="GO:0006260">
    <property type="term" value="P:DNA replication"/>
    <property type="evidence" value="ECO:0007669"/>
    <property type="project" value="InterPro"/>
</dbReference>
<sequence length="150" mass="17982">MKHSTFYLLSQEFEQKNRPNYIEQLACKLISTQWRSGKTILVTCENKHQATKIDEILWTFDQNSFLPHNLFGKTIHHAPIVIYWSQCCYDNQQKDLLINLMPKNMNFFLNFNEIIDFVPIPDILKKWARYRYRSYKRNGFQVSVVNTPTE</sequence>
<name>A0AAE9I8J4_9ENTR</name>
<evidence type="ECO:0000313" key="1">
    <source>
        <dbReference type="EMBL" id="URJ27286.1"/>
    </source>
</evidence>
<dbReference type="PANTHER" id="PTHR38767:SF1">
    <property type="entry name" value="DNA POLYMERASE III SUBUNIT CHI"/>
    <property type="match status" value="1"/>
</dbReference>
<reference evidence="1" key="1">
    <citation type="submission" date="2022-05" db="EMBL/GenBank/DDBJ databases">
        <title>Impact of host demography and evolutionary history on endosymbiont molecular evolution: a test in carpenter ants (Genus Camponotus) and their Blochmannia endosymbionts.</title>
        <authorList>
            <person name="Manthey J.D."/>
            <person name="Giron J.C."/>
            <person name="Hruska J.P."/>
        </authorList>
    </citation>
    <scope>NUCLEOTIDE SEQUENCE</scope>
    <source>
        <strain evidence="1">C-049</strain>
    </source>
</reference>
<dbReference type="InterPro" id="IPR007459">
    <property type="entry name" value="DNA_pol3_chi"/>
</dbReference>
<dbReference type="KEGG" id="bhb:M9394_01755"/>
<dbReference type="GO" id="GO:0003887">
    <property type="term" value="F:DNA-directed DNA polymerase activity"/>
    <property type="evidence" value="ECO:0007669"/>
    <property type="project" value="InterPro"/>
</dbReference>
<dbReference type="PANTHER" id="PTHR38767">
    <property type="entry name" value="DNA POLYMERASE III SUBUNIT CHI"/>
    <property type="match status" value="1"/>
</dbReference>
<organism evidence="1 2">
    <name type="scientific">Candidatus Blochmanniella camponoti</name>
    <dbReference type="NCBI Taxonomy" id="108080"/>
    <lineage>
        <taxon>Bacteria</taxon>
        <taxon>Pseudomonadati</taxon>
        <taxon>Pseudomonadota</taxon>
        <taxon>Gammaproteobacteria</taxon>
        <taxon>Enterobacterales</taxon>
        <taxon>Enterobacteriaceae</taxon>
        <taxon>ant endosymbionts</taxon>
        <taxon>Candidatus Blochmanniella</taxon>
    </lineage>
</organism>